<name>A0A2H0W750_9BACT</name>
<protein>
    <submittedName>
        <fullName evidence="1">Uncharacterized protein</fullName>
    </submittedName>
</protein>
<dbReference type="AlphaFoldDB" id="A0A2H0W750"/>
<evidence type="ECO:0000313" key="1">
    <source>
        <dbReference type="EMBL" id="PIS07844.1"/>
    </source>
</evidence>
<gene>
    <name evidence="1" type="ORF">COT78_01235</name>
</gene>
<proteinExistence type="predicted"/>
<dbReference type="Proteomes" id="UP000231382">
    <property type="component" value="Unassembled WGS sequence"/>
</dbReference>
<dbReference type="EMBL" id="PEZW01000009">
    <property type="protein sequence ID" value="PIS07844.1"/>
    <property type="molecule type" value="Genomic_DNA"/>
</dbReference>
<organism evidence="1 2">
    <name type="scientific">Candidatus Berkelbacteria bacterium CG10_big_fil_rev_8_21_14_0_10_43_13</name>
    <dbReference type="NCBI Taxonomy" id="1974514"/>
    <lineage>
        <taxon>Bacteria</taxon>
        <taxon>Candidatus Berkelbacteria</taxon>
    </lineage>
</organism>
<sequence>MKNRFKTQRLIVFLVAVATVFSVVKVRAASSNFPEIISGSTKVTTSSGEITYGGLGGNHAVLNNNTNGDLGFNKTEAALGQIGCIWQLFTTGMAACFSLGTGNEGQNYYGGSGRLMTSQTLVDGNVVYEIPALIFLGLNVDGDVYSGEAGSTLEYLAKFWNPANLFEGAGAADGAGWAPGSSYVFNPAAQVKYGSNQYKQYIAQLKTLAGSGQPIAANDFLFTSNFSLQADTPINFFKNNSKGDLAKFPDGKVWVVNGNLTINNSANFNGIGTIVVNGGNLTINQNKNILPNSTSGDKLGIIVLKKADGTGGNCNFGGNNKINVMMYCESNFEVTGNGEFTGSFVASDFSINQNQSVLFSYDPAFDNSQPPGFRNLAMPRSEEVGNKN</sequence>
<accession>A0A2H0W750</accession>
<comment type="caution">
    <text evidence="1">The sequence shown here is derived from an EMBL/GenBank/DDBJ whole genome shotgun (WGS) entry which is preliminary data.</text>
</comment>
<reference evidence="2" key="1">
    <citation type="submission" date="2017-09" db="EMBL/GenBank/DDBJ databases">
        <title>Depth-based differentiation of microbial function through sediment-hosted aquifers and enrichment of novel symbionts in the deep terrestrial subsurface.</title>
        <authorList>
            <person name="Probst A.J."/>
            <person name="Ladd B."/>
            <person name="Jarett J.K."/>
            <person name="Geller-Mcgrath D.E."/>
            <person name="Sieber C.M.K."/>
            <person name="Emerson J.B."/>
            <person name="Anantharaman K."/>
            <person name="Thomas B.C."/>
            <person name="Malmstrom R."/>
            <person name="Stieglmeier M."/>
            <person name="Klingl A."/>
            <person name="Woyke T."/>
            <person name="Ryan C.M."/>
            <person name="Banfield J.F."/>
        </authorList>
    </citation>
    <scope>NUCLEOTIDE SEQUENCE [LARGE SCALE GENOMIC DNA]</scope>
</reference>
<evidence type="ECO:0000313" key="2">
    <source>
        <dbReference type="Proteomes" id="UP000231382"/>
    </source>
</evidence>